<evidence type="ECO:0000313" key="1">
    <source>
        <dbReference type="EMBL" id="KAH3830158.1"/>
    </source>
</evidence>
<dbReference type="AlphaFoldDB" id="A0A9D4H9Z1"/>
<sequence>MSNTEAPFSATIWRSKPPSLFAVSMLKILIRSDSDPSNGETFTGRRIVIQTFLLVK</sequence>
<comment type="caution">
    <text evidence="1">The sequence shown here is derived from an EMBL/GenBank/DDBJ whole genome shotgun (WGS) entry which is preliminary data.</text>
</comment>
<accession>A0A9D4H9Z1</accession>
<dbReference type="EMBL" id="JAIWYP010000004">
    <property type="protein sequence ID" value="KAH3830158.1"/>
    <property type="molecule type" value="Genomic_DNA"/>
</dbReference>
<reference evidence="1" key="2">
    <citation type="submission" date="2020-11" db="EMBL/GenBank/DDBJ databases">
        <authorList>
            <person name="McCartney M.A."/>
            <person name="Auch B."/>
            <person name="Kono T."/>
            <person name="Mallez S."/>
            <person name="Becker A."/>
            <person name="Gohl D.M."/>
            <person name="Silverstein K.A.T."/>
            <person name="Koren S."/>
            <person name="Bechman K.B."/>
            <person name="Herman A."/>
            <person name="Abrahante J.E."/>
            <person name="Garbe J."/>
        </authorList>
    </citation>
    <scope>NUCLEOTIDE SEQUENCE</scope>
    <source>
        <strain evidence="1">Duluth1</strain>
        <tissue evidence="1">Whole animal</tissue>
    </source>
</reference>
<keyword evidence="2" id="KW-1185">Reference proteome</keyword>
<organism evidence="1 2">
    <name type="scientific">Dreissena polymorpha</name>
    <name type="common">Zebra mussel</name>
    <name type="synonym">Mytilus polymorpha</name>
    <dbReference type="NCBI Taxonomy" id="45954"/>
    <lineage>
        <taxon>Eukaryota</taxon>
        <taxon>Metazoa</taxon>
        <taxon>Spiralia</taxon>
        <taxon>Lophotrochozoa</taxon>
        <taxon>Mollusca</taxon>
        <taxon>Bivalvia</taxon>
        <taxon>Autobranchia</taxon>
        <taxon>Heteroconchia</taxon>
        <taxon>Euheterodonta</taxon>
        <taxon>Imparidentia</taxon>
        <taxon>Neoheterodontei</taxon>
        <taxon>Myida</taxon>
        <taxon>Dreissenoidea</taxon>
        <taxon>Dreissenidae</taxon>
        <taxon>Dreissena</taxon>
    </lineage>
</organism>
<dbReference type="Proteomes" id="UP000828390">
    <property type="component" value="Unassembled WGS sequence"/>
</dbReference>
<gene>
    <name evidence="1" type="ORF">DPMN_103396</name>
</gene>
<proteinExistence type="predicted"/>
<evidence type="ECO:0000313" key="2">
    <source>
        <dbReference type="Proteomes" id="UP000828390"/>
    </source>
</evidence>
<reference evidence="1" key="1">
    <citation type="journal article" date="2019" name="bioRxiv">
        <title>The Genome of the Zebra Mussel, Dreissena polymorpha: A Resource for Invasive Species Research.</title>
        <authorList>
            <person name="McCartney M.A."/>
            <person name="Auch B."/>
            <person name="Kono T."/>
            <person name="Mallez S."/>
            <person name="Zhang Y."/>
            <person name="Obille A."/>
            <person name="Becker A."/>
            <person name="Abrahante J.E."/>
            <person name="Garbe J."/>
            <person name="Badalamenti J.P."/>
            <person name="Herman A."/>
            <person name="Mangelson H."/>
            <person name="Liachko I."/>
            <person name="Sullivan S."/>
            <person name="Sone E.D."/>
            <person name="Koren S."/>
            <person name="Silverstein K.A.T."/>
            <person name="Beckman K.B."/>
            <person name="Gohl D.M."/>
        </authorList>
    </citation>
    <scope>NUCLEOTIDE SEQUENCE</scope>
    <source>
        <strain evidence="1">Duluth1</strain>
        <tissue evidence="1">Whole animal</tissue>
    </source>
</reference>
<name>A0A9D4H9Z1_DREPO</name>
<protein>
    <submittedName>
        <fullName evidence="1">Uncharacterized protein</fullName>
    </submittedName>
</protein>